<evidence type="ECO:0000256" key="7">
    <source>
        <dbReference type="ARBA" id="ARBA00051243"/>
    </source>
</evidence>
<dbReference type="GO" id="GO:0005886">
    <property type="term" value="C:plasma membrane"/>
    <property type="evidence" value="ECO:0007669"/>
    <property type="project" value="TreeGrafter"/>
</dbReference>
<dbReference type="Proteomes" id="UP000887566">
    <property type="component" value="Unplaced"/>
</dbReference>
<dbReference type="GO" id="GO:0004714">
    <property type="term" value="F:transmembrane receptor protein tyrosine kinase activity"/>
    <property type="evidence" value="ECO:0007669"/>
    <property type="project" value="UniProtKB-EC"/>
</dbReference>
<dbReference type="Gene3D" id="3.80.10.10">
    <property type="entry name" value="Ribonuclease Inhibitor"/>
    <property type="match status" value="1"/>
</dbReference>
<dbReference type="PROSITE" id="PS00109">
    <property type="entry name" value="PROTEIN_KINASE_TYR"/>
    <property type="match status" value="1"/>
</dbReference>
<evidence type="ECO:0000256" key="11">
    <source>
        <dbReference type="SAM" id="SignalP"/>
    </source>
</evidence>
<evidence type="ECO:0000256" key="2">
    <source>
        <dbReference type="ARBA" id="ARBA00022679"/>
    </source>
</evidence>
<feature type="signal peptide" evidence="11">
    <location>
        <begin position="1"/>
        <end position="25"/>
    </location>
</feature>
<accession>A0A914UHZ3</accession>
<dbReference type="InterPro" id="IPR000719">
    <property type="entry name" value="Prot_kinase_dom"/>
</dbReference>
<evidence type="ECO:0000313" key="14">
    <source>
        <dbReference type="WBParaSite" id="PSAMB.scaffold1006size37331.g10343.t1"/>
    </source>
</evidence>
<evidence type="ECO:0000256" key="10">
    <source>
        <dbReference type="SAM" id="Phobius"/>
    </source>
</evidence>
<organism evidence="13 14">
    <name type="scientific">Plectus sambesii</name>
    <dbReference type="NCBI Taxonomy" id="2011161"/>
    <lineage>
        <taxon>Eukaryota</taxon>
        <taxon>Metazoa</taxon>
        <taxon>Ecdysozoa</taxon>
        <taxon>Nematoda</taxon>
        <taxon>Chromadorea</taxon>
        <taxon>Plectida</taxon>
        <taxon>Plectina</taxon>
        <taxon>Plectoidea</taxon>
        <taxon>Plectidae</taxon>
        <taxon>Plectus</taxon>
    </lineage>
</organism>
<evidence type="ECO:0000256" key="3">
    <source>
        <dbReference type="ARBA" id="ARBA00022741"/>
    </source>
</evidence>
<dbReference type="InterPro" id="IPR020635">
    <property type="entry name" value="Tyr_kinase_cat_dom"/>
</dbReference>
<keyword evidence="6" id="KW-0829">Tyrosine-protein kinase</keyword>
<evidence type="ECO:0000256" key="8">
    <source>
        <dbReference type="PROSITE-ProRule" id="PRU10141"/>
    </source>
</evidence>
<feature type="domain" description="Protein kinase" evidence="12">
    <location>
        <begin position="507"/>
        <end position="789"/>
    </location>
</feature>
<evidence type="ECO:0000256" key="5">
    <source>
        <dbReference type="ARBA" id="ARBA00022840"/>
    </source>
</evidence>
<protein>
    <recommendedName>
        <fullName evidence="9">Tyrosine-protein kinase receptor</fullName>
        <ecNumber evidence="9">2.7.10.1</ecNumber>
    </recommendedName>
</protein>
<dbReference type="PROSITE" id="PS00239">
    <property type="entry name" value="RECEPTOR_TYR_KIN_II"/>
    <property type="match status" value="1"/>
</dbReference>
<dbReference type="CDD" id="cd00192">
    <property type="entry name" value="PTKc"/>
    <property type="match status" value="1"/>
</dbReference>
<dbReference type="GO" id="GO:0051897">
    <property type="term" value="P:positive regulation of phosphatidylinositol 3-kinase/protein kinase B signal transduction"/>
    <property type="evidence" value="ECO:0007669"/>
    <property type="project" value="TreeGrafter"/>
</dbReference>
<keyword evidence="4" id="KW-0418">Kinase</keyword>
<keyword evidence="5 8" id="KW-0067">ATP-binding</keyword>
<evidence type="ECO:0000256" key="4">
    <source>
        <dbReference type="ARBA" id="ARBA00022777"/>
    </source>
</evidence>
<dbReference type="PROSITE" id="PS50011">
    <property type="entry name" value="PROTEIN_KINASE_DOM"/>
    <property type="match status" value="1"/>
</dbReference>
<dbReference type="PROSITE" id="PS00107">
    <property type="entry name" value="PROTEIN_KINASE_ATP"/>
    <property type="match status" value="1"/>
</dbReference>
<dbReference type="PANTHER" id="PTHR24416">
    <property type="entry name" value="TYROSINE-PROTEIN KINASE RECEPTOR"/>
    <property type="match status" value="1"/>
</dbReference>
<evidence type="ECO:0000259" key="12">
    <source>
        <dbReference type="PROSITE" id="PS50011"/>
    </source>
</evidence>
<evidence type="ECO:0000256" key="1">
    <source>
        <dbReference type="ARBA" id="ARBA00004167"/>
    </source>
</evidence>
<dbReference type="AlphaFoldDB" id="A0A914UHZ3"/>
<comment type="similarity">
    <text evidence="9">Belongs to the protein kinase superfamily. Tyr protein kinase family. Insulin receptor subfamily.</text>
</comment>
<dbReference type="InterPro" id="IPR017441">
    <property type="entry name" value="Protein_kinase_ATP_BS"/>
</dbReference>
<keyword evidence="10" id="KW-0472">Membrane</keyword>
<dbReference type="PANTHER" id="PTHR24416:SF614">
    <property type="entry name" value="PROTEIN KINASE DOMAIN-CONTAINING PROTEIN"/>
    <property type="match status" value="1"/>
</dbReference>
<dbReference type="InterPro" id="IPR011009">
    <property type="entry name" value="Kinase-like_dom_sf"/>
</dbReference>
<keyword evidence="10" id="KW-1133">Transmembrane helix</keyword>
<keyword evidence="9 10" id="KW-0812">Transmembrane</keyword>
<dbReference type="InterPro" id="IPR032675">
    <property type="entry name" value="LRR_dom_sf"/>
</dbReference>
<feature type="transmembrane region" description="Helical" evidence="10">
    <location>
        <begin position="437"/>
        <end position="460"/>
    </location>
</feature>
<comment type="subcellular location">
    <subcellularLocation>
        <location evidence="1">Membrane</location>
        <topology evidence="1">Single-pass membrane protein</topology>
    </subcellularLocation>
</comment>
<dbReference type="Gene3D" id="1.10.510.10">
    <property type="entry name" value="Transferase(Phosphotransferase) domain 1"/>
    <property type="match status" value="1"/>
</dbReference>
<dbReference type="InterPro" id="IPR002011">
    <property type="entry name" value="Tyr_kinase_rcpt_2_CS"/>
</dbReference>
<dbReference type="SUPFAM" id="SSF56112">
    <property type="entry name" value="Protein kinase-like (PK-like)"/>
    <property type="match status" value="1"/>
</dbReference>
<feature type="chain" id="PRO_5038007934" description="Tyrosine-protein kinase receptor" evidence="11">
    <location>
        <begin position="26"/>
        <end position="800"/>
    </location>
</feature>
<keyword evidence="9" id="KW-0675">Receptor</keyword>
<keyword evidence="2" id="KW-0808">Transferase</keyword>
<dbReference type="SMART" id="SM00219">
    <property type="entry name" value="TyrKc"/>
    <property type="match status" value="1"/>
</dbReference>
<dbReference type="InterPro" id="IPR050122">
    <property type="entry name" value="RTK"/>
</dbReference>
<dbReference type="EC" id="2.7.10.1" evidence="9"/>
<keyword evidence="3 8" id="KW-0547">Nucleotide-binding</keyword>
<dbReference type="InterPro" id="IPR001245">
    <property type="entry name" value="Ser-Thr/Tyr_kinase_cat_dom"/>
</dbReference>
<dbReference type="PRINTS" id="PR00109">
    <property type="entry name" value="TYRKINASE"/>
</dbReference>
<dbReference type="WBParaSite" id="PSAMB.scaffold1006size37331.g10343.t1">
    <property type="protein sequence ID" value="PSAMB.scaffold1006size37331.g10343.t1"/>
    <property type="gene ID" value="PSAMB.scaffold1006size37331.g10343"/>
</dbReference>
<evidence type="ECO:0000313" key="13">
    <source>
        <dbReference type="Proteomes" id="UP000887566"/>
    </source>
</evidence>
<dbReference type="GO" id="GO:0043235">
    <property type="term" value="C:receptor complex"/>
    <property type="evidence" value="ECO:0007669"/>
    <property type="project" value="TreeGrafter"/>
</dbReference>
<dbReference type="SUPFAM" id="SSF52058">
    <property type="entry name" value="L domain-like"/>
    <property type="match status" value="1"/>
</dbReference>
<keyword evidence="11" id="KW-0732">Signal</keyword>
<evidence type="ECO:0000256" key="9">
    <source>
        <dbReference type="RuleBase" id="RU000312"/>
    </source>
</evidence>
<keyword evidence="9" id="KW-0597">Phosphoprotein</keyword>
<dbReference type="Pfam" id="PF07714">
    <property type="entry name" value="PK_Tyr_Ser-Thr"/>
    <property type="match status" value="1"/>
</dbReference>
<evidence type="ECO:0000256" key="6">
    <source>
        <dbReference type="ARBA" id="ARBA00023137"/>
    </source>
</evidence>
<dbReference type="GO" id="GO:0005524">
    <property type="term" value="F:ATP binding"/>
    <property type="evidence" value="ECO:0007669"/>
    <property type="project" value="UniProtKB-UniRule"/>
</dbReference>
<dbReference type="GO" id="GO:0007169">
    <property type="term" value="P:cell surface receptor protein tyrosine kinase signaling pathway"/>
    <property type="evidence" value="ECO:0007669"/>
    <property type="project" value="InterPro"/>
</dbReference>
<name>A0A914UHZ3_9BILA</name>
<dbReference type="InterPro" id="IPR008266">
    <property type="entry name" value="Tyr_kinase_AS"/>
</dbReference>
<comment type="catalytic activity">
    <reaction evidence="7 9">
        <text>L-tyrosyl-[protein] + ATP = O-phospho-L-tyrosyl-[protein] + ADP + H(+)</text>
        <dbReference type="Rhea" id="RHEA:10596"/>
        <dbReference type="Rhea" id="RHEA-COMP:10136"/>
        <dbReference type="Rhea" id="RHEA-COMP:20101"/>
        <dbReference type="ChEBI" id="CHEBI:15378"/>
        <dbReference type="ChEBI" id="CHEBI:30616"/>
        <dbReference type="ChEBI" id="CHEBI:46858"/>
        <dbReference type="ChEBI" id="CHEBI:61978"/>
        <dbReference type="ChEBI" id="CHEBI:456216"/>
        <dbReference type="EC" id="2.7.10.1"/>
    </reaction>
</comment>
<feature type="binding site" evidence="8">
    <location>
        <position position="536"/>
    </location>
    <ligand>
        <name>ATP</name>
        <dbReference type="ChEBI" id="CHEBI:30616"/>
    </ligand>
</feature>
<dbReference type="GO" id="GO:0010976">
    <property type="term" value="P:positive regulation of neuron projection development"/>
    <property type="evidence" value="ECO:0007669"/>
    <property type="project" value="TreeGrafter"/>
</dbReference>
<keyword evidence="13" id="KW-1185">Reference proteome</keyword>
<sequence length="800" mass="90164">MLPSAARLVINVLLLSPVALQSVSAECHFEAPASSLACARLDELLAVDNATAAIVKTLSVVGDQVTQVLLREHFWRFSLLRNVKVTDGVLQSVEWFAFLYNDLLKSVDLSRNRLTEAPWQSFSLVKQSFKLSLNDNALACHCVNYWLIRGSELNKEQTFRAHDGSTYQQSVTHMFHLPAAVSHSPSLAECSWTEPNCGAATLRVSSNRSLLLTKGQEFRLSCHLRNSLELPTITRFPPFEWIKTELTERQPRVRINVSGADFSLTAVADERHLGWVACKSWSTPLPLYDLFDVAIESPIQIHVQSVQFSERSQGVEITVVGYPLTELNMTITRLGDLQVEHFDYNNSLLYGRREEKSEMVALKLVSSPQFFKQLYHIFPLSCGIKHCPTIIYGNFSLAVCNRISCNRNDFSLIPLVYTDVIASPITSSPPSTKSSNLPAWLLVVVSVAALAAFFSGVFYLKWKSARSPKKRYGWELSRSSDEPGIPLQVRNSNYTLREVPYVPRQNLKVMDEIGQGAFGEVFVAEWDCSVDKVAVKVLKQFHAHMQEEFEREAALLAKLLHPHVVRFYGVSRDGDHSLLLIFEYMNLGDLKTYLRKRGPNAHLVAAQGDVRFPPNLTLRELIAIAVQAAEGLSYLTQMHVIHRDIAARNCLVSGAVDDFATGERDRPPIVVKLSDFGMSRDIYSDEYYRISNKRAVLPVRWLPPESLVMGKFTHESDVWSMGITLWEVFSYGQIPYGHMSNSEVLEAATAGSHPCCPVDCPEPIFALMKRCWQRQPSDRISSKELEKLLRQLAAEIEIQR</sequence>
<proteinExistence type="inferred from homology"/>
<reference evidence="14" key="1">
    <citation type="submission" date="2022-11" db="UniProtKB">
        <authorList>
            <consortium name="WormBaseParasite"/>
        </authorList>
    </citation>
    <scope>IDENTIFICATION</scope>
</reference>